<evidence type="ECO:0000313" key="4">
    <source>
        <dbReference type="EMBL" id="NKC27543.1"/>
    </source>
</evidence>
<keyword evidence="2" id="KW-1133">Transmembrane helix</keyword>
<protein>
    <submittedName>
        <fullName evidence="4">MCE family protein</fullName>
    </submittedName>
</protein>
<feature type="transmembrane region" description="Helical" evidence="2">
    <location>
        <begin position="7"/>
        <end position="31"/>
    </location>
</feature>
<keyword evidence="2" id="KW-0812">Transmembrane</keyword>
<feature type="domain" description="Mce/MlaD" evidence="3">
    <location>
        <begin position="49"/>
        <end position="118"/>
    </location>
</feature>
<dbReference type="Pfam" id="PF02470">
    <property type="entry name" value="MlaD"/>
    <property type="match status" value="1"/>
</dbReference>
<evidence type="ECO:0000256" key="1">
    <source>
        <dbReference type="SAM" id="Coils"/>
    </source>
</evidence>
<dbReference type="PANTHER" id="PTHR36698">
    <property type="entry name" value="BLL5892 PROTEIN"/>
    <property type="match status" value="1"/>
</dbReference>
<feature type="coiled-coil region" evidence="1">
    <location>
        <begin position="249"/>
        <end position="312"/>
    </location>
</feature>
<evidence type="ECO:0000256" key="2">
    <source>
        <dbReference type="SAM" id="Phobius"/>
    </source>
</evidence>
<keyword evidence="2" id="KW-0472">Membrane</keyword>
<proteinExistence type="predicted"/>
<dbReference type="InterPro" id="IPR003399">
    <property type="entry name" value="Mce/MlaD"/>
</dbReference>
<name>A0ABX1DRI5_9HYPH</name>
<evidence type="ECO:0000259" key="3">
    <source>
        <dbReference type="Pfam" id="PF02470"/>
    </source>
</evidence>
<dbReference type="EMBL" id="JAAVLR010000001">
    <property type="protein sequence ID" value="NKC27543.1"/>
    <property type="molecule type" value="Genomic_DNA"/>
</dbReference>
<comment type="caution">
    <text evidence="4">The sequence shown here is derived from an EMBL/GenBank/DDBJ whole genome shotgun (WGS) entry which is preliminary data.</text>
</comment>
<gene>
    <name evidence="4" type="ORF">HED52_00785</name>
</gene>
<reference evidence="4 5" key="1">
    <citation type="submission" date="2020-03" db="EMBL/GenBank/DDBJ databases">
        <title>Whole genome sequencing of clinical and environmental type strains of Ochrobactrum.</title>
        <authorList>
            <person name="Dharne M."/>
        </authorList>
    </citation>
    <scope>NUCLEOTIDE SEQUENCE [LARGE SCALE GENOMIC DNA]</scope>
    <source>
        <strain evidence="4 5">DSM 22292</strain>
    </source>
</reference>
<dbReference type="Proteomes" id="UP000568486">
    <property type="component" value="Unassembled WGS sequence"/>
</dbReference>
<sequence>MRYGNKANYVLVGVFTLIVSLLAFAFVFWIARFGEARDSLELDVRIPGSVTGLSIGSQVLFNGIKVGDVRALHLDETNPEMVIVKTRVNATTPITRSTAATLGFQGLTGQAYIELKGGRLNEPNLLTEAAKVDSVARIDADPSSINNLLATAQDIAARANSVLGQLEGFVKDARGPLTDTINNTKTFTDALAKNANIIEELGQNTGNINQIVTDAKDMMARLNAASVRVDAILAKTDKLLSSDDKDGVVAQAKATLESIRQTSDNLDKRLGPIADNLQRFSGQGLRDVQSVVVDSRRSIQRIEQAITDLERNPQRLIFGGQGNVPRYDGRTRH</sequence>
<keyword evidence="5" id="KW-1185">Reference proteome</keyword>
<keyword evidence="1" id="KW-0175">Coiled coil</keyword>
<organism evidence="4 5">
    <name type="scientific">Brucella ciceri</name>
    <dbReference type="NCBI Taxonomy" id="391287"/>
    <lineage>
        <taxon>Bacteria</taxon>
        <taxon>Pseudomonadati</taxon>
        <taxon>Pseudomonadota</taxon>
        <taxon>Alphaproteobacteria</taxon>
        <taxon>Hyphomicrobiales</taxon>
        <taxon>Brucellaceae</taxon>
        <taxon>Brucella/Ochrobactrum group</taxon>
        <taxon>Brucella</taxon>
    </lineage>
</organism>
<dbReference type="PANTHER" id="PTHR36698:SF2">
    <property type="entry name" value="MCE_MLAD DOMAIN-CONTAINING PROTEIN"/>
    <property type="match status" value="1"/>
</dbReference>
<evidence type="ECO:0000313" key="5">
    <source>
        <dbReference type="Proteomes" id="UP000568486"/>
    </source>
</evidence>
<accession>A0ABX1DRI5</accession>